<organism evidence="5 6">
    <name type="scientific">Hymenobacter amundsenii</name>
    <dbReference type="NCBI Taxonomy" id="2006685"/>
    <lineage>
        <taxon>Bacteria</taxon>
        <taxon>Pseudomonadati</taxon>
        <taxon>Bacteroidota</taxon>
        <taxon>Cytophagia</taxon>
        <taxon>Cytophagales</taxon>
        <taxon>Hymenobacteraceae</taxon>
        <taxon>Hymenobacter</taxon>
    </lineage>
</organism>
<dbReference type="InterPro" id="IPR027417">
    <property type="entry name" value="P-loop_NTPase"/>
</dbReference>
<keyword evidence="5" id="KW-0547">Nucleotide-binding</keyword>
<protein>
    <submittedName>
        <fullName evidence="5">ABC transporter ATP-binding protein</fullName>
    </submittedName>
</protein>
<evidence type="ECO:0000256" key="3">
    <source>
        <dbReference type="ARBA" id="ARBA00022970"/>
    </source>
</evidence>
<dbReference type="GO" id="GO:0015807">
    <property type="term" value="P:L-amino acid transport"/>
    <property type="evidence" value="ECO:0007669"/>
    <property type="project" value="TreeGrafter"/>
</dbReference>
<dbReference type="EMBL" id="NIRR01000072">
    <property type="protein sequence ID" value="OWP61392.1"/>
    <property type="molecule type" value="Genomic_DNA"/>
</dbReference>
<name>A0A246FFU0_9BACT</name>
<dbReference type="OrthoDB" id="9801987at2"/>
<keyword evidence="3" id="KW-0029">Amino-acid transport</keyword>
<proteinExistence type="inferred from homology"/>
<dbReference type="InterPro" id="IPR003439">
    <property type="entry name" value="ABC_transporter-like_ATP-bd"/>
</dbReference>
<evidence type="ECO:0000256" key="1">
    <source>
        <dbReference type="ARBA" id="ARBA00005417"/>
    </source>
</evidence>
<keyword evidence="6" id="KW-1185">Reference proteome</keyword>
<comment type="similarity">
    <text evidence="1">Belongs to the ABC transporter superfamily.</text>
</comment>
<dbReference type="GO" id="GO:0016887">
    <property type="term" value="F:ATP hydrolysis activity"/>
    <property type="evidence" value="ECO:0007669"/>
    <property type="project" value="InterPro"/>
</dbReference>
<comment type="caution">
    <text evidence="5">The sequence shown here is derived from an EMBL/GenBank/DDBJ whole genome shotgun (WGS) entry which is preliminary data.</text>
</comment>
<evidence type="ECO:0000259" key="4">
    <source>
        <dbReference type="PROSITE" id="PS50893"/>
    </source>
</evidence>
<feature type="domain" description="ABC transporter" evidence="4">
    <location>
        <begin position="40"/>
        <end position="252"/>
    </location>
</feature>
<keyword evidence="2" id="KW-0813">Transport</keyword>
<dbReference type="Gene3D" id="3.40.50.300">
    <property type="entry name" value="P-loop containing nucleotide triphosphate hydrolases"/>
    <property type="match status" value="1"/>
</dbReference>
<dbReference type="PANTHER" id="PTHR43820">
    <property type="entry name" value="HIGH-AFFINITY BRANCHED-CHAIN AMINO ACID TRANSPORT ATP-BINDING PROTEIN LIVF"/>
    <property type="match status" value="1"/>
</dbReference>
<keyword evidence="5" id="KW-0067">ATP-binding</keyword>
<gene>
    <name evidence="5" type="ORF">CDA63_19640</name>
</gene>
<dbReference type="PANTHER" id="PTHR43820:SF4">
    <property type="entry name" value="HIGH-AFFINITY BRANCHED-CHAIN AMINO ACID TRANSPORT ATP-BINDING PROTEIN LIVF"/>
    <property type="match status" value="1"/>
</dbReference>
<evidence type="ECO:0000256" key="2">
    <source>
        <dbReference type="ARBA" id="ARBA00022448"/>
    </source>
</evidence>
<dbReference type="Pfam" id="PF00005">
    <property type="entry name" value="ABC_tran"/>
    <property type="match status" value="1"/>
</dbReference>
<dbReference type="GO" id="GO:0005524">
    <property type="term" value="F:ATP binding"/>
    <property type="evidence" value="ECO:0007669"/>
    <property type="project" value="UniProtKB-KW"/>
</dbReference>
<dbReference type="Proteomes" id="UP000197277">
    <property type="component" value="Unassembled WGS sequence"/>
</dbReference>
<dbReference type="InterPro" id="IPR052156">
    <property type="entry name" value="BCAA_Transport_ATP-bd_LivF"/>
</dbReference>
<accession>A0A246FFU0</accession>
<dbReference type="GO" id="GO:0015658">
    <property type="term" value="F:branched-chain amino acid transmembrane transporter activity"/>
    <property type="evidence" value="ECO:0007669"/>
    <property type="project" value="TreeGrafter"/>
</dbReference>
<dbReference type="SUPFAM" id="SSF52540">
    <property type="entry name" value="P-loop containing nucleoside triphosphate hydrolases"/>
    <property type="match status" value="1"/>
</dbReference>
<evidence type="ECO:0000313" key="5">
    <source>
        <dbReference type="EMBL" id="OWP61392.1"/>
    </source>
</evidence>
<dbReference type="AlphaFoldDB" id="A0A246FFU0"/>
<reference evidence="5 6" key="1">
    <citation type="submission" date="2017-06" db="EMBL/GenBank/DDBJ databases">
        <title>Hymenobacter amundsenii sp. nov. isolated from regoliths in Antarctica.</title>
        <authorList>
            <person name="Sedlacek I."/>
            <person name="Kralova S."/>
            <person name="Pantucek R."/>
            <person name="Svec P."/>
            <person name="Holochova P."/>
            <person name="Stankova E."/>
            <person name="Vrbovska V."/>
            <person name="Busse H.-J."/>
        </authorList>
    </citation>
    <scope>NUCLEOTIDE SEQUENCE [LARGE SCALE GENOMIC DNA]</scope>
    <source>
        <strain evidence="5 6">CCM 8682</strain>
    </source>
</reference>
<dbReference type="PROSITE" id="PS50893">
    <property type="entry name" value="ABC_TRANSPORTER_2"/>
    <property type="match status" value="1"/>
</dbReference>
<sequence length="253" mass="27265">MDPAGRGRYGGLRGFRGFAAPLGLLMRTTPPPTATLPYVLEADGIQFAFGGRVLLADVYLRVQTGQVVGLLGRNGCGKSTLLQTVAGGRRVADASVRLNGQRVVPAYRQPGLLNYLPQVPLLPAQLSVTAAARLLGVDAGAALAAFPELLAQAHRPVGELSGGTTRLVEVLLLLHADTRFSLLDEPFIGVMPIHLETLVEVLRAVKPRKGILLTDHRYEEVLALCDVVYLLHDGRLERLDDPRAGLLDRGYLR</sequence>
<evidence type="ECO:0000313" key="6">
    <source>
        <dbReference type="Proteomes" id="UP000197277"/>
    </source>
</evidence>